<evidence type="ECO:0000256" key="6">
    <source>
        <dbReference type="ARBA" id="ARBA00023002"/>
    </source>
</evidence>
<comment type="caution">
    <text evidence="11">The sequence shown here is derived from an EMBL/GenBank/DDBJ whole genome shotgun (WGS) entry which is preliminary data.</text>
</comment>
<reference evidence="11" key="1">
    <citation type="submission" date="2021-06" db="EMBL/GenBank/DDBJ databases">
        <title>Paracoccus bacterium XHP0099 sp. nov., isolated from the surface waters of the Yellow Sea.</title>
        <authorList>
            <person name="Xue H."/>
            <person name="Zhang D."/>
        </authorList>
    </citation>
    <scope>NUCLEOTIDE SEQUENCE</scope>
    <source>
        <strain evidence="11">XHP0099</strain>
    </source>
</reference>
<dbReference type="PROSITE" id="PS51330">
    <property type="entry name" value="DHFR_2"/>
    <property type="match status" value="1"/>
</dbReference>
<evidence type="ECO:0000256" key="4">
    <source>
        <dbReference type="ARBA" id="ARBA00022563"/>
    </source>
</evidence>
<gene>
    <name evidence="11" type="ORF">KNW02_13810</name>
</gene>
<dbReference type="EC" id="1.5.1.3" evidence="3 8"/>
<comment type="function">
    <text evidence="7 8">Key enzyme in folate metabolism. Catalyzes an essential reaction for de novo glycine and purine synthesis, and for DNA precursor synthesis.</text>
</comment>
<protein>
    <recommendedName>
        <fullName evidence="3 8">Dihydrofolate reductase</fullName>
        <ecNumber evidence="3 8">1.5.1.3</ecNumber>
    </recommendedName>
</protein>
<comment type="similarity">
    <text evidence="2 8 9">Belongs to the dihydrofolate reductase family.</text>
</comment>
<keyword evidence="6 8" id="KW-0560">Oxidoreductase</keyword>
<comment type="catalytic activity">
    <reaction evidence="8">
        <text>(6S)-5,6,7,8-tetrahydrofolate + NADP(+) = 7,8-dihydrofolate + NADPH + H(+)</text>
        <dbReference type="Rhea" id="RHEA:15009"/>
        <dbReference type="ChEBI" id="CHEBI:15378"/>
        <dbReference type="ChEBI" id="CHEBI:57451"/>
        <dbReference type="ChEBI" id="CHEBI:57453"/>
        <dbReference type="ChEBI" id="CHEBI:57783"/>
        <dbReference type="ChEBI" id="CHEBI:58349"/>
        <dbReference type="EC" id="1.5.1.3"/>
    </reaction>
</comment>
<dbReference type="PROSITE" id="PS00075">
    <property type="entry name" value="DHFR_1"/>
    <property type="match status" value="1"/>
</dbReference>
<dbReference type="RefSeq" id="WP_216033865.1">
    <property type="nucleotide sequence ID" value="NZ_JAHKNG010000026.1"/>
</dbReference>
<dbReference type="InterPro" id="IPR012259">
    <property type="entry name" value="DHFR"/>
</dbReference>
<evidence type="ECO:0000259" key="10">
    <source>
        <dbReference type="PROSITE" id="PS51330"/>
    </source>
</evidence>
<evidence type="ECO:0000256" key="7">
    <source>
        <dbReference type="ARBA" id="ARBA00025067"/>
    </source>
</evidence>
<dbReference type="InterPro" id="IPR001796">
    <property type="entry name" value="DHFR_dom"/>
</dbReference>
<accession>A0ABS6ANH8</accession>
<evidence type="ECO:0000256" key="2">
    <source>
        <dbReference type="ARBA" id="ARBA00009539"/>
    </source>
</evidence>
<dbReference type="Proteomes" id="UP001166191">
    <property type="component" value="Unassembled WGS sequence"/>
</dbReference>
<proteinExistence type="inferred from homology"/>
<comment type="pathway">
    <text evidence="1 8">Cofactor biosynthesis; tetrahydrofolate biosynthesis; 5,6,7,8-tetrahydrofolate from 7,8-dihydrofolate: step 1/1.</text>
</comment>
<dbReference type="InterPro" id="IPR017925">
    <property type="entry name" value="DHFR_CS"/>
</dbReference>
<sequence length="162" mass="18109">MLTLIAAQDLAGAIGRDNTIPWHVPEDFAFFRRETTGGAVIMGRKTWDSLPRRPLPNRLNIVISRQKRPPADGVVFTGFDEAVGLARAAGNDRIYCIGGGDIYRQMLPQADRILLSTVGLRIDGADTFFPQIAPTEWRETDRQTLREADPTCILTEYRRIPA</sequence>
<dbReference type="EMBL" id="JAHKNG010000026">
    <property type="protein sequence ID" value="MBU3031194.1"/>
    <property type="molecule type" value="Genomic_DNA"/>
</dbReference>
<keyword evidence="5 8" id="KW-0521">NADP</keyword>
<evidence type="ECO:0000256" key="1">
    <source>
        <dbReference type="ARBA" id="ARBA00004903"/>
    </source>
</evidence>
<keyword evidence="4 8" id="KW-0554">One-carbon metabolism</keyword>
<organism evidence="11 12">
    <name type="scientific">Paracoccus marinaquae</name>
    <dbReference type="NCBI Taxonomy" id="2841926"/>
    <lineage>
        <taxon>Bacteria</taxon>
        <taxon>Pseudomonadati</taxon>
        <taxon>Pseudomonadota</taxon>
        <taxon>Alphaproteobacteria</taxon>
        <taxon>Rhodobacterales</taxon>
        <taxon>Paracoccaceae</taxon>
        <taxon>Paracoccus</taxon>
    </lineage>
</organism>
<dbReference type="Pfam" id="PF00186">
    <property type="entry name" value="DHFR_1"/>
    <property type="match status" value="1"/>
</dbReference>
<dbReference type="PIRSF" id="PIRSF000194">
    <property type="entry name" value="DHFR"/>
    <property type="match status" value="1"/>
</dbReference>
<evidence type="ECO:0000256" key="3">
    <source>
        <dbReference type="ARBA" id="ARBA00012856"/>
    </source>
</evidence>
<dbReference type="PANTHER" id="PTHR48069:SF3">
    <property type="entry name" value="DIHYDROFOLATE REDUCTASE"/>
    <property type="match status" value="1"/>
</dbReference>
<feature type="domain" description="DHFR" evidence="10">
    <location>
        <begin position="1"/>
        <end position="162"/>
    </location>
</feature>
<evidence type="ECO:0000256" key="5">
    <source>
        <dbReference type="ARBA" id="ARBA00022857"/>
    </source>
</evidence>
<dbReference type="PANTHER" id="PTHR48069">
    <property type="entry name" value="DIHYDROFOLATE REDUCTASE"/>
    <property type="match status" value="1"/>
</dbReference>
<evidence type="ECO:0000256" key="8">
    <source>
        <dbReference type="PIRNR" id="PIRNR000194"/>
    </source>
</evidence>
<evidence type="ECO:0000313" key="11">
    <source>
        <dbReference type="EMBL" id="MBU3031194.1"/>
    </source>
</evidence>
<name>A0ABS6ANH8_9RHOB</name>
<evidence type="ECO:0000256" key="9">
    <source>
        <dbReference type="RuleBase" id="RU004474"/>
    </source>
</evidence>
<dbReference type="CDD" id="cd00209">
    <property type="entry name" value="DHFR"/>
    <property type="match status" value="1"/>
</dbReference>
<evidence type="ECO:0000313" key="12">
    <source>
        <dbReference type="Proteomes" id="UP001166191"/>
    </source>
</evidence>
<keyword evidence="12" id="KW-1185">Reference proteome</keyword>